<keyword evidence="2" id="KW-1185">Reference proteome</keyword>
<evidence type="ECO:0000313" key="1">
    <source>
        <dbReference type="EMBL" id="AFU03854.1"/>
    </source>
</evidence>
<organism evidence="1 2">
    <name type="scientific">Nocardia brasiliensis (strain ATCC 700358 / HUJEG-1)</name>
    <dbReference type="NCBI Taxonomy" id="1133849"/>
    <lineage>
        <taxon>Bacteria</taxon>
        <taxon>Bacillati</taxon>
        <taxon>Actinomycetota</taxon>
        <taxon>Actinomycetes</taxon>
        <taxon>Mycobacteriales</taxon>
        <taxon>Nocardiaceae</taxon>
        <taxon>Nocardia</taxon>
    </lineage>
</organism>
<dbReference type="RefSeq" id="WP_014986709.1">
    <property type="nucleotide sequence ID" value="NC_018681.1"/>
</dbReference>
<protein>
    <submittedName>
        <fullName evidence="1">Uncharacterized protein</fullName>
    </submittedName>
</protein>
<reference evidence="1 2" key="1">
    <citation type="journal article" date="2012" name="J. Bacteriol.">
        <title>Complete genome sequence of Nocardia brasiliensis HUJEG-1.</title>
        <authorList>
            <person name="Vera-Cabrera L."/>
            <person name="Ortiz-Lopez R."/>
            <person name="Elizondo-Gonzalez R."/>
            <person name="Perez-Maya A.A."/>
            <person name="Ocampo-Candiani J."/>
        </authorList>
    </citation>
    <scope>NUCLEOTIDE SEQUENCE [LARGE SCALE GENOMIC DNA]</scope>
    <source>
        <strain evidence="2">ATCC 700358</strain>
    </source>
</reference>
<dbReference type="KEGG" id="nbr:O3I_029525"/>
<accession>K0F321</accession>
<dbReference type="Proteomes" id="UP000006304">
    <property type="component" value="Chromosome"/>
</dbReference>
<gene>
    <name evidence="1" type="ORF">O3I_029525</name>
</gene>
<name>K0F321_NOCB7</name>
<evidence type="ECO:0000313" key="2">
    <source>
        <dbReference type="Proteomes" id="UP000006304"/>
    </source>
</evidence>
<dbReference type="HOGENOM" id="CLU_2918032_0_0_11"/>
<proteinExistence type="predicted"/>
<sequence length="61" mass="6959">MSESVEDVSSLTRCFDTPFGTKTYTEISDMIAEPLRVALDEISRGEFTRLPFDTELIRGFH</sequence>
<dbReference type="AlphaFoldDB" id="K0F321"/>
<dbReference type="EMBL" id="CP003876">
    <property type="protein sequence ID" value="AFU03854.1"/>
    <property type="molecule type" value="Genomic_DNA"/>
</dbReference>